<dbReference type="AlphaFoldDB" id="A0AA37JGG2"/>
<name>A0AA37JGG2_9FIRM</name>
<gene>
    <name evidence="1" type="ORF">CE91St55_18180</name>
</gene>
<dbReference type="Proteomes" id="UP001055091">
    <property type="component" value="Unassembled WGS sequence"/>
</dbReference>
<organism evidence="1 2">
    <name type="scientific">Hungatella hathewayi</name>
    <dbReference type="NCBI Taxonomy" id="154046"/>
    <lineage>
        <taxon>Bacteria</taxon>
        <taxon>Bacillati</taxon>
        <taxon>Bacillota</taxon>
        <taxon>Clostridia</taxon>
        <taxon>Lachnospirales</taxon>
        <taxon>Lachnospiraceae</taxon>
        <taxon>Hungatella</taxon>
    </lineage>
</organism>
<evidence type="ECO:0000313" key="1">
    <source>
        <dbReference type="EMBL" id="GKG99836.1"/>
    </source>
</evidence>
<reference evidence="1" key="1">
    <citation type="submission" date="2022-01" db="EMBL/GenBank/DDBJ databases">
        <title>Novel bile acid biosynthetic pathways are enriched in the microbiome of centenarians.</title>
        <authorList>
            <person name="Sato Y."/>
            <person name="Atarashi K."/>
            <person name="Plichta R.D."/>
            <person name="Arai Y."/>
            <person name="Sasajima S."/>
            <person name="Kearney M.S."/>
            <person name="Suda W."/>
            <person name="Takeshita K."/>
            <person name="Sasaki T."/>
            <person name="Okamoto S."/>
            <person name="Skelly N.A."/>
            <person name="Okamura Y."/>
            <person name="Vlamakis H."/>
            <person name="Li Y."/>
            <person name="Tanoue T."/>
            <person name="Takei H."/>
            <person name="Nittono H."/>
            <person name="Narushima S."/>
            <person name="Irie J."/>
            <person name="Itoh H."/>
            <person name="Moriya K."/>
            <person name="Sugiura Y."/>
            <person name="Suematsu M."/>
            <person name="Moritoki N."/>
            <person name="Shibata S."/>
            <person name="Littman R.D."/>
            <person name="Fischbach A.M."/>
            <person name="Uwamino Y."/>
            <person name="Inoue T."/>
            <person name="Honda A."/>
            <person name="Hattori M."/>
            <person name="Murai T."/>
            <person name="Xavier J.R."/>
            <person name="Hirose N."/>
            <person name="Honda K."/>
        </authorList>
    </citation>
    <scope>NUCLEOTIDE SEQUENCE</scope>
    <source>
        <strain evidence="1">CE91-St55</strain>
    </source>
</reference>
<sequence length="39" mass="4671">MKEFDPFVSKYLLDQGLQKTTAKMLEQFQDKLPTEFLDF</sequence>
<proteinExistence type="predicted"/>
<accession>A0AA37JGG2</accession>
<protein>
    <submittedName>
        <fullName evidence="1">Uncharacterized protein</fullName>
    </submittedName>
</protein>
<comment type="caution">
    <text evidence="1">The sequence shown here is derived from an EMBL/GenBank/DDBJ whole genome shotgun (WGS) entry which is preliminary data.</text>
</comment>
<evidence type="ECO:0000313" key="2">
    <source>
        <dbReference type="Proteomes" id="UP001055091"/>
    </source>
</evidence>
<dbReference type="EMBL" id="BQNJ01000001">
    <property type="protein sequence ID" value="GKG99836.1"/>
    <property type="molecule type" value="Genomic_DNA"/>
</dbReference>